<dbReference type="GO" id="GO:0006412">
    <property type="term" value="P:translation"/>
    <property type="evidence" value="ECO:0007669"/>
    <property type="project" value="TreeGrafter"/>
</dbReference>
<dbReference type="InterPro" id="IPR003728">
    <property type="entry name" value="Ribosome_maturation_RimP"/>
</dbReference>
<dbReference type="PANTHER" id="PTHR33867:SF1">
    <property type="entry name" value="RIBOSOME MATURATION FACTOR RIMP"/>
    <property type="match status" value="1"/>
</dbReference>
<comment type="function">
    <text evidence="3">Required for maturation of 30S ribosomal subunits.</text>
</comment>
<evidence type="ECO:0000256" key="2">
    <source>
        <dbReference type="ARBA" id="ARBA00022517"/>
    </source>
</evidence>
<evidence type="ECO:0000256" key="3">
    <source>
        <dbReference type="HAMAP-Rule" id="MF_01077"/>
    </source>
</evidence>
<accession>A0AAX2H0Q3</accession>
<dbReference type="NCBIfam" id="NF002531">
    <property type="entry name" value="PRK02001.1"/>
    <property type="match status" value="1"/>
</dbReference>
<evidence type="ECO:0000256" key="1">
    <source>
        <dbReference type="ARBA" id="ARBA00022490"/>
    </source>
</evidence>
<dbReference type="Proteomes" id="UP000215539">
    <property type="component" value="Chromosome 1"/>
</dbReference>
<dbReference type="GO" id="GO:0005829">
    <property type="term" value="C:cytosol"/>
    <property type="evidence" value="ECO:0007669"/>
    <property type="project" value="TreeGrafter"/>
</dbReference>
<dbReference type="PANTHER" id="PTHR33867">
    <property type="entry name" value="RIBOSOME MATURATION FACTOR RIMP"/>
    <property type="match status" value="1"/>
</dbReference>
<dbReference type="AlphaFoldDB" id="A0AAX2H0Q3"/>
<keyword evidence="1 3" id="KW-0963">Cytoplasm</keyword>
<evidence type="ECO:0000313" key="5">
    <source>
        <dbReference type="EMBL" id="SNV15652.1"/>
    </source>
</evidence>
<name>A0AAX2H0Q3_9FLAO</name>
<dbReference type="Pfam" id="PF02576">
    <property type="entry name" value="RimP_N"/>
    <property type="match status" value="1"/>
</dbReference>
<evidence type="ECO:0000313" key="6">
    <source>
        <dbReference type="Proteomes" id="UP000215539"/>
    </source>
</evidence>
<comment type="subcellular location">
    <subcellularLocation>
        <location evidence="3">Cytoplasm</location>
    </subcellularLocation>
</comment>
<dbReference type="EMBL" id="LT906449">
    <property type="protein sequence ID" value="SNV15652.1"/>
    <property type="molecule type" value="Genomic_DNA"/>
</dbReference>
<proteinExistence type="inferred from homology"/>
<organism evidence="5 6">
    <name type="scientific">Capnocytophaga haemolytica</name>
    <dbReference type="NCBI Taxonomy" id="45243"/>
    <lineage>
        <taxon>Bacteria</taxon>
        <taxon>Pseudomonadati</taxon>
        <taxon>Bacteroidota</taxon>
        <taxon>Flavobacteriia</taxon>
        <taxon>Flavobacteriales</taxon>
        <taxon>Flavobacteriaceae</taxon>
        <taxon>Capnocytophaga</taxon>
    </lineage>
</organism>
<dbReference type="InterPro" id="IPR035956">
    <property type="entry name" value="RimP_N_sf"/>
</dbReference>
<dbReference type="SUPFAM" id="SSF75420">
    <property type="entry name" value="YhbC-like, N-terminal domain"/>
    <property type="match status" value="1"/>
</dbReference>
<comment type="similarity">
    <text evidence="3">Belongs to the RimP family.</text>
</comment>
<dbReference type="GO" id="GO:0000028">
    <property type="term" value="P:ribosomal small subunit assembly"/>
    <property type="evidence" value="ECO:0007669"/>
    <property type="project" value="TreeGrafter"/>
</dbReference>
<dbReference type="Gene3D" id="3.30.300.70">
    <property type="entry name" value="RimP-like superfamily, N-terminal"/>
    <property type="match status" value="1"/>
</dbReference>
<sequence>MRGRSVPSFYREMSLEEKVTALVDSALEAYPELFSTDITVSSDNVIRVVLDGDKGVNIDDCIHISRAVEVPLDAEGYDFSLEVTSYGAAEPFRLERQFKKNAGREVELVTIGGIKHKGLLKGIAEGKVVLETETREPKAVGKGKVTVKKEHYFDVEEVKEAKVIIKF</sequence>
<dbReference type="HAMAP" id="MF_01077">
    <property type="entry name" value="RimP"/>
    <property type="match status" value="1"/>
</dbReference>
<reference evidence="5 6" key="1">
    <citation type="submission" date="2017-06" db="EMBL/GenBank/DDBJ databases">
        <authorList>
            <consortium name="Pathogen Informatics"/>
        </authorList>
    </citation>
    <scope>NUCLEOTIDE SEQUENCE [LARGE SCALE GENOMIC DNA]</scope>
    <source>
        <strain evidence="5 6">NCTC12947</strain>
    </source>
</reference>
<gene>
    <name evidence="3 5" type="primary">rimP</name>
    <name evidence="5" type="ORF">SAMEA44541418_02130</name>
</gene>
<keyword evidence="2 3" id="KW-0690">Ribosome biogenesis</keyword>
<feature type="domain" description="Ribosome maturation factor RimP N-terminal" evidence="4">
    <location>
        <begin position="39"/>
        <end position="88"/>
    </location>
</feature>
<dbReference type="InterPro" id="IPR028989">
    <property type="entry name" value="RimP_N"/>
</dbReference>
<protein>
    <recommendedName>
        <fullName evidence="3">Ribosome maturation factor RimP</fullName>
    </recommendedName>
</protein>
<evidence type="ECO:0000259" key="4">
    <source>
        <dbReference type="Pfam" id="PF02576"/>
    </source>
</evidence>